<dbReference type="STRING" id="1123349.SAMN02744037_00127"/>
<evidence type="ECO:0000313" key="2">
    <source>
        <dbReference type="EMBL" id="SHJ47431.1"/>
    </source>
</evidence>
<evidence type="ECO:0000313" key="3">
    <source>
        <dbReference type="Proteomes" id="UP000242497"/>
    </source>
</evidence>
<keyword evidence="1" id="KW-0812">Transmembrane</keyword>
<reference evidence="3" key="1">
    <citation type="submission" date="2016-11" db="EMBL/GenBank/DDBJ databases">
        <authorList>
            <person name="Varghese N."/>
            <person name="Submissions S."/>
        </authorList>
    </citation>
    <scope>NUCLEOTIDE SEQUENCE [LARGE SCALE GENOMIC DNA]</scope>
    <source>
        <strain evidence="3">DSM 15518</strain>
    </source>
</reference>
<accession>A0A1M6JL13</accession>
<feature type="transmembrane region" description="Helical" evidence="1">
    <location>
        <begin position="66"/>
        <end position="84"/>
    </location>
</feature>
<gene>
    <name evidence="2" type="ORF">SAMN02744037_00127</name>
</gene>
<protein>
    <submittedName>
        <fullName evidence="2">Uncharacterized protein</fullName>
    </submittedName>
</protein>
<dbReference type="OrthoDB" id="9913174at2"/>
<dbReference type="EMBL" id="FRAE01000005">
    <property type="protein sequence ID" value="SHJ47431.1"/>
    <property type="molecule type" value="Genomic_DNA"/>
</dbReference>
<dbReference type="RefSeq" id="WP_072886480.1">
    <property type="nucleotide sequence ID" value="NZ_FRAE01000005.1"/>
</dbReference>
<keyword evidence="1" id="KW-1133">Transmembrane helix</keyword>
<dbReference type="AlphaFoldDB" id="A0A1M6JL13"/>
<feature type="transmembrane region" description="Helical" evidence="1">
    <location>
        <begin position="156"/>
        <end position="178"/>
    </location>
</feature>
<organism evidence="2 3">
    <name type="scientific">Tepidibacter formicigenes DSM 15518</name>
    <dbReference type="NCBI Taxonomy" id="1123349"/>
    <lineage>
        <taxon>Bacteria</taxon>
        <taxon>Bacillati</taxon>
        <taxon>Bacillota</taxon>
        <taxon>Clostridia</taxon>
        <taxon>Peptostreptococcales</taxon>
        <taxon>Peptostreptococcaceae</taxon>
        <taxon>Tepidibacter</taxon>
    </lineage>
</organism>
<proteinExistence type="predicted"/>
<keyword evidence="1" id="KW-0472">Membrane</keyword>
<feature type="transmembrane region" description="Helical" evidence="1">
    <location>
        <begin position="96"/>
        <end position="114"/>
    </location>
</feature>
<evidence type="ECO:0000256" key="1">
    <source>
        <dbReference type="SAM" id="Phobius"/>
    </source>
</evidence>
<name>A0A1M6JL13_9FIRM</name>
<feature type="transmembrane region" description="Helical" evidence="1">
    <location>
        <begin position="40"/>
        <end position="59"/>
    </location>
</feature>
<feature type="transmembrane region" description="Helical" evidence="1">
    <location>
        <begin position="126"/>
        <end position="144"/>
    </location>
</feature>
<sequence length="191" mass="22173">MKNKYLSAIIFIIAIADLLDFWPKYQLYLKFKSIFQLGEILSQSCEIVFFIFLITSILISSKKFHVILIGIITVLMGNLLHLSLDIYNEYFTLRNLLPRFGYIIMYLSILKFLIIKLYKKESKIFISEHIGFFSGLIASLVVGYEKVRAGIFESNIFSIHTLYGIGMVIIIVTFWIILSLNNKDVEKNFSE</sequence>
<dbReference type="Proteomes" id="UP000242497">
    <property type="component" value="Unassembled WGS sequence"/>
</dbReference>
<keyword evidence="3" id="KW-1185">Reference proteome</keyword>